<gene>
    <name evidence="4" type="ORF">FGO68_gene4254</name>
</gene>
<organism evidence="4 5">
    <name type="scientific">Halteria grandinella</name>
    <dbReference type="NCBI Taxonomy" id="5974"/>
    <lineage>
        <taxon>Eukaryota</taxon>
        <taxon>Sar</taxon>
        <taxon>Alveolata</taxon>
        <taxon>Ciliophora</taxon>
        <taxon>Intramacronucleata</taxon>
        <taxon>Spirotrichea</taxon>
        <taxon>Stichotrichia</taxon>
        <taxon>Sporadotrichida</taxon>
        <taxon>Halteriidae</taxon>
        <taxon>Halteria</taxon>
    </lineage>
</organism>
<dbReference type="InterPro" id="IPR017907">
    <property type="entry name" value="Znf_RING_CS"/>
</dbReference>
<evidence type="ECO:0000256" key="2">
    <source>
        <dbReference type="ARBA" id="ARBA00022771"/>
    </source>
</evidence>
<dbReference type="PROSITE" id="PS00518">
    <property type="entry name" value="ZF_RING_1"/>
    <property type="match status" value="1"/>
</dbReference>
<sequence length="286" mass="33971">MSVNDLLQPQSIPYFPISHQNLSGECDQNLKQIYDSYQQLKKSQIIEDFQCFECKHKFPLANQVHLTCGHDLCQYCYSQKKHGAKEKQKIKQKHNKWKKKVKPSLTEAQQKQYHREHQERQNKCCGYANILKKAVPIINDKLMCPQHKGKPIDTYIQTSNQFACTDCMKSYEYQKIDIKPIKIQELESYIKLRGREVLAEKKESNKELLAKRKKMEDDTVIETKQSLTWVNESFDKLIRFIKTEQDETVRKIKERENRILTNLKNDQLDIVKEEKFLELMLEQEPS</sequence>
<accession>A0A8J8TAR6</accession>
<evidence type="ECO:0000256" key="1">
    <source>
        <dbReference type="ARBA" id="ARBA00022723"/>
    </source>
</evidence>
<keyword evidence="2" id="KW-0863">Zinc-finger</keyword>
<evidence type="ECO:0008006" key="6">
    <source>
        <dbReference type="Google" id="ProtNLM"/>
    </source>
</evidence>
<dbReference type="SUPFAM" id="SSF57845">
    <property type="entry name" value="B-box zinc-binding domain"/>
    <property type="match status" value="1"/>
</dbReference>
<dbReference type="GO" id="GO:0008270">
    <property type="term" value="F:zinc ion binding"/>
    <property type="evidence" value="ECO:0007669"/>
    <property type="project" value="UniProtKB-KW"/>
</dbReference>
<dbReference type="Proteomes" id="UP000785679">
    <property type="component" value="Unassembled WGS sequence"/>
</dbReference>
<comment type="caution">
    <text evidence="4">The sequence shown here is derived from an EMBL/GenBank/DDBJ whole genome shotgun (WGS) entry which is preliminary data.</text>
</comment>
<reference evidence="4" key="1">
    <citation type="submission" date="2019-06" db="EMBL/GenBank/DDBJ databases">
        <authorList>
            <person name="Zheng W."/>
        </authorList>
    </citation>
    <scope>NUCLEOTIDE SEQUENCE</scope>
    <source>
        <strain evidence="4">QDHG01</strain>
    </source>
</reference>
<evidence type="ECO:0000313" key="5">
    <source>
        <dbReference type="Proteomes" id="UP000785679"/>
    </source>
</evidence>
<name>A0A8J8TAR6_HALGN</name>
<keyword evidence="3" id="KW-0862">Zinc</keyword>
<evidence type="ECO:0000256" key="3">
    <source>
        <dbReference type="ARBA" id="ARBA00022833"/>
    </source>
</evidence>
<proteinExistence type="predicted"/>
<keyword evidence="5" id="KW-1185">Reference proteome</keyword>
<dbReference type="EMBL" id="RRYP01000322">
    <property type="protein sequence ID" value="TNV87603.1"/>
    <property type="molecule type" value="Genomic_DNA"/>
</dbReference>
<evidence type="ECO:0000313" key="4">
    <source>
        <dbReference type="EMBL" id="TNV87603.1"/>
    </source>
</evidence>
<keyword evidence="1" id="KW-0479">Metal-binding</keyword>
<dbReference type="AlphaFoldDB" id="A0A8J8TAR6"/>
<protein>
    <recommendedName>
        <fullName evidence="6">RING-type domain-containing protein</fullName>
    </recommendedName>
</protein>